<evidence type="ECO:0000313" key="2">
    <source>
        <dbReference type="WBParaSite" id="ALUE_0001764201-mRNA-1"/>
    </source>
</evidence>
<evidence type="ECO:0000313" key="1">
    <source>
        <dbReference type="Proteomes" id="UP000036681"/>
    </source>
</evidence>
<dbReference type="Proteomes" id="UP000036681">
    <property type="component" value="Unplaced"/>
</dbReference>
<proteinExistence type="predicted"/>
<accession>A0A0M3IH06</accession>
<keyword evidence="1" id="KW-1185">Reference proteome</keyword>
<dbReference type="WBParaSite" id="ALUE_0001764201-mRNA-1">
    <property type="protein sequence ID" value="ALUE_0001764201-mRNA-1"/>
    <property type="gene ID" value="ALUE_0001764201"/>
</dbReference>
<protein>
    <submittedName>
        <fullName evidence="2">Transposase</fullName>
    </submittedName>
</protein>
<name>A0A0M3IH06_ASCLU</name>
<sequence>MQRNAVILTQHAYQVEPSRYTHRSFMKRLSHNAYNRTDAITRMLSHKMLHVIGRQSAIQLTPPITIPKGTSTYLYRTTSMESPFTRM</sequence>
<organism evidence="1 2">
    <name type="scientific">Ascaris lumbricoides</name>
    <name type="common">Giant roundworm</name>
    <dbReference type="NCBI Taxonomy" id="6252"/>
    <lineage>
        <taxon>Eukaryota</taxon>
        <taxon>Metazoa</taxon>
        <taxon>Ecdysozoa</taxon>
        <taxon>Nematoda</taxon>
        <taxon>Chromadorea</taxon>
        <taxon>Rhabditida</taxon>
        <taxon>Spirurina</taxon>
        <taxon>Ascaridomorpha</taxon>
        <taxon>Ascaridoidea</taxon>
        <taxon>Ascarididae</taxon>
        <taxon>Ascaris</taxon>
    </lineage>
</organism>
<reference evidence="2" key="1">
    <citation type="submission" date="2017-02" db="UniProtKB">
        <authorList>
            <consortium name="WormBaseParasite"/>
        </authorList>
    </citation>
    <scope>IDENTIFICATION</scope>
</reference>
<dbReference type="AlphaFoldDB" id="A0A0M3IH06"/>